<dbReference type="Gene3D" id="3.90.870.50">
    <property type="match status" value="1"/>
</dbReference>
<dbReference type="AlphaFoldDB" id="F0SQV0"/>
<dbReference type="EMBL" id="CP002546">
    <property type="protein sequence ID" value="ADY60171.1"/>
    <property type="molecule type" value="Genomic_DNA"/>
</dbReference>
<proteinExistence type="predicted"/>
<accession>F0SQV0</accession>
<organism evidence="1 2">
    <name type="scientific">Rubinisphaera brasiliensis (strain ATCC 49424 / DSM 5305 / JCM 21570 / IAM 15109 / NBRC 103401 / IFAM 1448)</name>
    <name type="common">Planctomyces brasiliensis</name>
    <dbReference type="NCBI Taxonomy" id="756272"/>
    <lineage>
        <taxon>Bacteria</taxon>
        <taxon>Pseudomonadati</taxon>
        <taxon>Planctomycetota</taxon>
        <taxon>Planctomycetia</taxon>
        <taxon>Planctomycetales</taxon>
        <taxon>Planctomycetaceae</taxon>
        <taxon>Rubinisphaera</taxon>
    </lineage>
</organism>
<dbReference type="OrthoDB" id="290564at2"/>
<dbReference type="KEGG" id="pbs:Plabr_2571"/>
<protein>
    <recommendedName>
        <fullName evidence="3">DZANK-type domain-containing protein</fullName>
    </recommendedName>
</protein>
<sequence>MPAWPGGECPDCGDYMPPNLITCQTCRALLNSDLQLGQVDIPEYVPLKEIAPEERETNRSSIISESPMATAVQVPLVPVKGIFVGCPGCQEELKIPEQYAYSRVQCNHCQQLFAMDKSMRQQPSVSCYVDCPHCQRRLRASVEYSNQNVACNHCGGALHMKYEP</sequence>
<evidence type="ECO:0000313" key="1">
    <source>
        <dbReference type="EMBL" id="ADY60171.1"/>
    </source>
</evidence>
<dbReference type="HOGENOM" id="CLU_1617772_0_0_0"/>
<name>F0SQV0_RUBBR</name>
<dbReference type="RefSeq" id="WP_013628895.1">
    <property type="nucleotide sequence ID" value="NC_015174.1"/>
</dbReference>
<dbReference type="Proteomes" id="UP000006860">
    <property type="component" value="Chromosome"/>
</dbReference>
<reference evidence="2" key="1">
    <citation type="submission" date="2011-02" db="EMBL/GenBank/DDBJ databases">
        <title>The complete genome of Planctomyces brasiliensis DSM 5305.</title>
        <authorList>
            <person name="Lucas S."/>
            <person name="Copeland A."/>
            <person name="Lapidus A."/>
            <person name="Bruce D."/>
            <person name="Goodwin L."/>
            <person name="Pitluck S."/>
            <person name="Kyrpides N."/>
            <person name="Mavromatis K."/>
            <person name="Pagani I."/>
            <person name="Ivanova N."/>
            <person name="Ovchinnikova G."/>
            <person name="Lu M."/>
            <person name="Detter J.C."/>
            <person name="Han C."/>
            <person name="Land M."/>
            <person name="Hauser L."/>
            <person name="Markowitz V."/>
            <person name="Cheng J.-F."/>
            <person name="Hugenholtz P."/>
            <person name="Woyke T."/>
            <person name="Wu D."/>
            <person name="Tindall B."/>
            <person name="Pomrenke H.G."/>
            <person name="Brambilla E."/>
            <person name="Klenk H.-P."/>
            <person name="Eisen J.A."/>
        </authorList>
    </citation>
    <scope>NUCLEOTIDE SEQUENCE [LARGE SCALE GENOMIC DNA]</scope>
    <source>
        <strain evidence="2">ATCC 49424 / DSM 5305 / JCM 21570 / NBRC 103401 / IFAM 1448</strain>
    </source>
</reference>
<evidence type="ECO:0000313" key="2">
    <source>
        <dbReference type="Proteomes" id="UP000006860"/>
    </source>
</evidence>
<evidence type="ECO:0008006" key="3">
    <source>
        <dbReference type="Google" id="ProtNLM"/>
    </source>
</evidence>
<keyword evidence="2" id="KW-1185">Reference proteome</keyword>
<gene>
    <name evidence="1" type="ordered locus">Plabr_2571</name>
</gene>